<dbReference type="Gene3D" id="2.40.10.500">
    <property type="match status" value="1"/>
</dbReference>
<dbReference type="CDD" id="cd05819">
    <property type="entry name" value="NHL"/>
    <property type="match status" value="1"/>
</dbReference>
<dbReference type="EMBL" id="CAJOBB010005299">
    <property type="protein sequence ID" value="CAF4123452.1"/>
    <property type="molecule type" value="Genomic_DNA"/>
</dbReference>
<evidence type="ECO:0000313" key="3">
    <source>
        <dbReference type="EMBL" id="CAF4123452.1"/>
    </source>
</evidence>
<dbReference type="AlphaFoldDB" id="A0A819WK99"/>
<name>A0A819WK99_9BILA</name>
<feature type="repeat" description="NHL" evidence="2">
    <location>
        <begin position="107"/>
        <end position="143"/>
    </location>
</feature>
<evidence type="ECO:0000256" key="1">
    <source>
        <dbReference type="ARBA" id="ARBA00022737"/>
    </source>
</evidence>
<dbReference type="PANTHER" id="PTHR24104">
    <property type="entry name" value="E3 UBIQUITIN-PROTEIN LIGASE NHLRC1-RELATED"/>
    <property type="match status" value="1"/>
</dbReference>
<dbReference type="PROSITE" id="PS51125">
    <property type="entry name" value="NHL"/>
    <property type="match status" value="1"/>
</dbReference>
<evidence type="ECO:0008006" key="5">
    <source>
        <dbReference type="Google" id="ProtNLM"/>
    </source>
</evidence>
<dbReference type="SUPFAM" id="SSF101898">
    <property type="entry name" value="NHL repeat"/>
    <property type="match status" value="1"/>
</dbReference>
<dbReference type="InterPro" id="IPR011042">
    <property type="entry name" value="6-blade_b-propeller_TolB-like"/>
</dbReference>
<sequence length="244" mass="27108">MWQEESVNSTKTIRGNFKNPYSLFVTSNGDIYIADGDSKNGRVQKWSAETNNFVMVMNVNSSCYGLFVDINDTLYCSMFDYRQVVKRSLNDPLMVPNRVAAGTGIQGSASNQLNNPRGIFVDVNLNLYVADCYNDRVQLFQYGESNGITVAGSTSLNPTIILFRPAGITLDAEKYLFIVDQGNSRIVGSGLNGFRCLVGCYGQGSGSNQMIRPTSFSFDHYGNMFVADTQNGRIQKFLLMRDSF</sequence>
<evidence type="ECO:0000313" key="4">
    <source>
        <dbReference type="Proteomes" id="UP000663868"/>
    </source>
</evidence>
<comment type="caution">
    <text evidence="3">The sequence shown here is derived from an EMBL/GenBank/DDBJ whole genome shotgun (WGS) entry which is preliminary data.</text>
</comment>
<dbReference type="InterPro" id="IPR001258">
    <property type="entry name" value="NHL_repeat"/>
</dbReference>
<dbReference type="Gene3D" id="2.120.10.30">
    <property type="entry name" value="TolB, C-terminal domain"/>
    <property type="match status" value="2"/>
</dbReference>
<reference evidence="3" key="1">
    <citation type="submission" date="2021-02" db="EMBL/GenBank/DDBJ databases">
        <authorList>
            <person name="Nowell W R."/>
        </authorList>
    </citation>
    <scope>NUCLEOTIDE SEQUENCE</scope>
</reference>
<dbReference type="InterPro" id="IPR050952">
    <property type="entry name" value="TRIM-NHL_E3_ligases"/>
</dbReference>
<organism evidence="3 4">
    <name type="scientific">Adineta steineri</name>
    <dbReference type="NCBI Taxonomy" id="433720"/>
    <lineage>
        <taxon>Eukaryota</taxon>
        <taxon>Metazoa</taxon>
        <taxon>Spiralia</taxon>
        <taxon>Gnathifera</taxon>
        <taxon>Rotifera</taxon>
        <taxon>Eurotatoria</taxon>
        <taxon>Bdelloidea</taxon>
        <taxon>Adinetida</taxon>
        <taxon>Adinetidae</taxon>
        <taxon>Adineta</taxon>
    </lineage>
</organism>
<feature type="non-terminal residue" evidence="3">
    <location>
        <position position="244"/>
    </location>
</feature>
<protein>
    <recommendedName>
        <fullName evidence="5">NHL repeat containing protein-like protein</fullName>
    </recommendedName>
</protein>
<dbReference type="Proteomes" id="UP000663868">
    <property type="component" value="Unassembled WGS sequence"/>
</dbReference>
<keyword evidence="1" id="KW-0677">Repeat</keyword>
<dbReference type="Pfam" id="PF01436">
    <property type="entry name" value="NHL"/>
    <property type="match status" value="1"/>
</dbReference>
<accession>A0A819WK99</accession>
<gene>
    <name evidence="3" type="ORF">KXQ929_LOCUS35777</name>
</gene>
<dbReference type="PANTHER" id="PTHR24104:SF25">
    <property type="entry name" value="PROTEIN LIN-41"/>
    <property type="match status" value="1"/>
</dbReference>
<dbReference type="GO" id="GO:0008270">
    <property type="term" value="F:zinc ion binding"/>
    <property type="evidence" value="ECO:0007669"/>
    <property type="project" value="UniProtKB-KW"/>
</dbReference>
<evidence type="ECO:0000256" key="2">
    <source>
        <dbReference type="PROSITE-ProRule" id="PRU00504"/>
    </source>
</evidence>
<proteinExistence type="predicted"/>